<gene>
    <name evidence="9" type="ORF">ABMA28_006759</name>
</gene>
<evidence type="ECO:0000256" key="4">
    <source>
        <dbReference type="ARBA" id="ARBA00022723"/>
    </source>
</evidence>
<comment type="cofactor">
    <cofactor evidence="1">
        <name>Mn(2+)</name>
        <dbReference type="ChEBI" id="CHEBI:29035"/>
    </cofactor>
</comment>
<evidence type="ECO:0000313" key="9">
    <source>
        <dbReference type="EMBL" id="KAL0850841.1"/>
    </source>
</evidence>
<evidence type="ECO:0000256" key="3">
    <source>
        <dbReference type="ARBA" id="ARBA00005582"/>
    </source>
</evidence>
<organism evidence="9 10">
    <name type="scientific">Loxostege sticticalis</name>
    <name type="common">Beet webworm moth</name>
    <dbReference type="NCBI Taxonomy" id="481309"/>
    <lineage>
        <taxon>Eukaryota</taxon>
        <taxon>Metazoa</taxon>
        <taxon>Ecdysozoa</taxon>
        <taxon>Arthropoda</taxon>
        <taxon>Hexapoda</taxon>
        <taxon>Insecta</taxon>
        <taxon>Pterygota</taxon>
        <taxon>Neoptera</taxon>
        <taxon>Endopterygota</taxon>
        <taxon>Lepidoptera</taxon>
        <taxon>Glossata</taxon>
        <taxon>Ditrysia</taxon>
        <taxon>Pyraloidea</taxon>
        <taxon>Crambidae</taxon>
        <taxon>Pyraustinae</taxon>
        <taxon>Loxostege</taxon>
    </lineage>
</organism>
<dbReference type="InterPro" id="IPR000086">
    <property type="entry name" value="NUDIX_hydrolase_dom"/>
</dbReference>
<dbReference type="Gene3D" id="3.90.79.10">
    <property type="entry name" value="Nucleoside Triphosphate Pyrophosphohydrolase"/>
    <property type="match status" value="1"/>
</dbReference>
<evidence type="ECO:0000256" key="2">
    <source>
        <dbReference type="ARBA" id="ARBA00001946"/>
    </source>
</evidence>
<evidence type="ECO:0000313" key="10">
    <source>
        <dbReference type="Proteomes" id="UP001549921"/>
    </source>
</evidence>
<evidence type="ECO:0000259" key="8">
    <source>
        <dbReference type="PROSITE" id="PS51462"/>
    </source>
</evidence>
<protein>
    <recommendedName>
        <fullName evidence="8">Nudix hydrolase domain-containing protein</fullName>
    </recommendedName>
</protein>
<evidence type="ECO:0000256" key="7">
    <source>
        <dbReference type="ARBA" id="ARBA00023211"/>
    </source>
</evidence>
<keyword evidence="7" id="KW-0464">Manganese</keyword>
<dbReference type="PROSITE" id="PS51462">
    <property type="entry name" value="NUDIX"/>
    <property type="match status" value="1"/>
</dbReference>
<keyword evidence="4" id="KW-0479">Metal-binding</keyword>
<evidence type="ECO:0000256" key="5">
    <source>
        <dbReference type="ARBA" id="ARBA00022801"/>
    </source>
</evidence>
<dbReference type="PANTHER" id="PTHR12318">
    <property type="entry name" value="TESTOSTERONE-REGULATED PROTEIN RP2"/>
    <property type="match status" value="1"/>
</dbReference>
<feature type="domain" description="Nudix hydrolase" evidence="8">
    <location>
        <begin position="8"/>
        <end position="242"/>
    </location>
</feature>
<comment type="cofactor">
    <cofactor evidence="2">
        <name>Mg(2+)</name>
        <dbReference type="ChEBI" id="CHEBI:18420"/>
    </cofactor>
</comment>
<comment type="similarity">
    <text evidence="3">Belongs to the Nudix hydrolase family.</text>
</comment>
<keyword evidence="6" id="KW-0460">Magnesium</keyword>
<dbReference type="SUPFAM" id="SSF55811">
    <property type="entry name" value="Nudix"/>
    <property type="match status" value="1"/>
</dbReference>
<dbReference type="InterPro" id="IPR039121">
    <property type="entry name" value="NUDT19"/>
</dbReference>
<evidence type="ECO:0000256" key="1">
    <source>
        <dbReference type="ARBA" id="ARBA00001936"/>
    </source>
</evidence>
<keyword evidence="5" id="KW-0378">Hydrolase</keyword>
<dbReference type="PANTHER" id="PTHR12318:SF0">
    <property type="entry name" value="ACYL-COENZYME A DIPHOSPHATASE NUDT19"/>
    <property type="match status" value="1"/>
</dbReference>
<accession>A0ABD0TNC9</accession>
<name>A0ABD0TNC9_LOXSC</name>
<dbReference type="GO" id="GO:0046872">
    <property type="term" value="F:metal ion binding"/>
    <property type="evidence" value="ECO:0007669"/>
    <property type="project" value="UniProtKB-KW"/>
</dbReference>
<proteinExistence type="inferred from homology"/>
<dbReference type="EMBL" id="JBEDNZ010000002">
    <property type="protein sequence ID" value="KAL0850841.1"/>
    <property type="molecule type" value="Genomic_DNA"/>
</dbReference>
<sequence>MNRIVGKAWRDSASIIVLNKLSGDSLARGRGAGLNYEVLLQTRTSRASFPNSLVFPGGVNEPLDESDAWLDLFGSFGYTQHDFNALHCAGGAVTSIFQPDPVKRHVALRITAIRETFEELGLLLCSRDPKSKRTSLWTSAIADVETKNWQDRVSKNPEELLNLCKEYKCYPDIWGLHYWSNWLSPVHLPKRFNTAFFIAAFEQEPPKLESNSEVSSVQWSNPIDILARNNNRELELYPPQGYELNRLIHWTDIEDLIKFAQERSCHSNENFFPVVVEARDGVLHILPGDDLYPTNVDFINGNDRLLKDKTVLELRQSSKTLHRFEIIPSQSKAQFLIQNYKPKNHINMGDKTIEVQITIHKSK</sequence>
<comment type="caution">
    <text evidence="9">The sequence shown here is derived from an EMBL/GenBank/DDBJ whole genome shotgun (WGS) entry which is preliminary data.</text>
</comment>
<dbReference type="Proteomes" id="UP001549921">
    <property type="component" value="Unassembled WGS sequence"/>
</dbReference>
<dbReference type="AlphaFoldDB" id="A0ABD0TNC9"/>
<dbReference type="CDD" id="cd18870">
    <property type="entry name" value="NUDIX_AcylCoAdiphos_Nudt19"/>
    <property type="match status" value="1"/>
</dbReference>
<reference evidence="9 10" key="1">
    <citation type="submission" date="2024-06" db="EMBL/GenBank/DDBJ databases">
        <title>A chromosome-level genome assembly of beet webworm, Loxostege sticticalis.</title>
        <authorList>
            <person name="Zhang Y."/>
        </authorList>
    </citation>
    <scope>NUCLEOTIDE SEQUENCE [LARGE SCALE GENOMIC DNA]</scope>
    <source>
        <strain evidence="9">AQ028</strain>
        <tissue evidence="9">Male pupae</tissue>
    </source>
</reference>
<evidence type="ECO:0000256" key="6">
    <source>
        <dbReference type="ARBA" id="ARBA00022842"/>
    </source>
</evidence>
<dbReference type="InterPro" id="IPR015797">
    <property type="entry name" value="NUDIX_hydrolase-like_dom_sf"/>
</dbReference>
<dbReference type="GO" id="GO:0016787">
    <property type="term" value="F:hydrolase activity"/>
    <property type="evidence" value="ECO:0007669"/>
    <property type="project" value="UniProtKB-KW"/>
</dbReference>